<dbReference type="PANTHER" id="PTHR45947">
    <property type="entry name" value="SULFOQUINOVOSYL TRANSFERASE SQD2"/>
    <property type="match status" value="1"/>
</dbReference>
<dbReference type="SUPFAM" id="SSF53756">
    <property type="entry name" value="UDP-Glycosyltransferase/glycogen phosphorylase"/>
    <property type="match status" value="1"/>
</dbReference>
<organism evidence="2 3">
    <name type="scientific">Parvularcula marina</name>
    <dbReference type="NCBI Taxonomy" id="2292771"/>
    <lineage>
        <taxon>Bacteria</taxon>
        <taxon>Pseudomonadati</taxon>
        <taxon>Pseudomonadota</taxon>
        <taxon>Alphaproteobacteria</taxon>
        <taxon>Parvularculales</taxon>
        <taxon>Parvularculaceae</taxon>
        <taxon>Parvularcula</taxon>
    </lineage>
</organism>
<dbReference type="InterPro" id="IPR050194">
    <property type="entry name" value="Glycosyltransferase_grp1"/>
</dbReference>
<keyword evidence="2" id="KW-0808">Transferase</keyword>
<protein>
    <submittedName>
        <fullName evidence="2">Glycosyltransferase WbuB</fullName>
    </submittedName>
</protein>
<dbReference type="FunCoup" id="A0A371R892">
    <property type="interactions" value="54"/>
</dbReference>
<evidence type="ECO:0000259" key="1">
    <source>
        <dbReference type="Pfam" id="PF13579"/>
    </source>
</evidence>
<dbReference type="Gene3D" id="3.40.50.2000">
    <property type="entry name" value="Glycogen Phosphorylase B"/>
    <property type="match status" value="2"/>
</dbReference>
<gene>
    <name evidence="2" type="ORF">DX908_15565</name>
</gene>
<dbReference type="CDD" id="cd03794">
    <property type="entry name" value="GT4_WbuB-like"/>
    <property type="match status" value="1"/>
</dbReference>
<feature type="domain" description="Glycosyltransferase subfamily 4-like N-terminal" evidence="1">
    <location>
        <begin position="33"/>
        <end position="209"/>
    </location>
</feature>
<comment type="caution">
    <text evidence="2">The sequence shown here is derived from an EMBL/GenBank/DDBJ whole genome shotgun (WGS) entry which is preliminary data.</text>
</comment>
<dbReference type="PANTHER" id="PTHR45947:SF3">
    <property type="entry name" value="SULFOQUINOVOSYL TRANSFERASE SQD2"/>
    <property type="match status" value="1"/>
</dbReference>
<keyword evidence="3" id="KW-1185">Reference proteome</keyword>
<dbReference type="Proteomes" id="UP000264589">
    <property type="component" value="Unassembled WGS sequence"/>
</dbReference>
<dbReference type="InterPro" id="IPR028098">
    <property type="entry name" value="Glyco_trans_4-like_N"/>
</dbReference>
<sequence length="407" mass="44693">MCAQDLKGLISQPMRIIAANRFYRPDHSATSQILTDLAEALVRDGHEVTVITSRLGYEDAAADLPKRETLDGVEVIRVWSTKLGRAGVFGRMLDYLTYYLSAFLALINVVRRGDVLIAKTDPPMISVAAGLVSKMKGARLVNWCQDLFPEVAGALGMSWANGPLGKSMVWLRNRSLKGAALNVVLNENMKEHLIAEGMPETNISVLSNWCDARIRPVPETENELRREWGLEDKTVIAYSGNLGRAHLPPQIAELIQRTRHIEGLAWLFIGGGKGADEVRRAAASEEGGTVLFKPYQPLERLSESLSVADIHLISLAPECEGLIMPSKYYGVLAVDRPVLFLGSPDGAIARDLREHGHGVAIDHEAPESWRPAVEELLASHKDRRGLIDPAWGHAGLGEWRAALKELG</sequence>
<accession>A0A371R892</accession>
<dbReference type="InParanoid" id="A0A371R892"/>
<reference evidence="2 3" key="1">
    <citation type="submission" date="2018-08" db="EMBL/GenBank/DDBJ databases">
        <title>Parvularcula sp. SM1705, isolated from surface water of the South Sea China.</title>
        <authorList>
            <person name="Sun L."/>
        </authorList>
    </citation>
    <scope>NUCLEOTIDE SEQUENCE [LARGE SCALE GENOMIC DNA]</scope>
    <source>
        <strain evidence="2 3">SM1705</strain>
    </source>
</reference>
<dbReference type="GO" id="GO:0016758">
    <property type="term" value="F:hexosyltransferase activity"/>
    <property type="evidence" value="ECO:0007669"/>
    <property type="project" value="TreeGrafter"/>
</dbReference>
<evidence type="ECO:0000313" key="2">
    <source>
        <dbReference type="EMBL" id="RFB01686.1"/>
    </source>
</evidence>
<dbReference type="Pfam" id="PF13579">
    <property type="entry name" value="Glyco_trans_4_4"/>
    <property type="match status" value="1"/>
</dbReference>
<dbReference type="OrthoDB" id="9787293at2"/>
<dbReference type="AlphaFoldDB" id="A0A371R892"/>
<name>A0A371R892_9PROT</name>
<evidence type="ECO:0000313" key="3">
    <source>
        <dbReference type="Proteomes" id="UP000264589"/>
    </source>
</evidence>
<proteinExistence type="predicted"/>
<dbReference type="EMBL" id="QUQO01000002">
    <property type="protein sequence ID" value="RFB01686.1"/>
    <property type="molecule type" value="Genomic_DNA"/>
</dbReference>